<dbReference type="SMART" id="SM00701">
    <property type="entry name" value="PGRP"/>
    <property type="match status" value="1"/>
</dbReference>
<dbReference type="PANTHER" id="PTHR11022:SF41">
    <property type="entry name" value="PEPTIDOGLYCAN-RECOGNITION PROTEIN LC-RELATED"/>
    <property type="match status" value="1"/>
</dbReference>
<dbReference type="InterPro" id="IPR013207">
    <property type="entry name" value="LGFP"/>
</dbReference>
<dbReference type="Pfam" id="PF01510">
    <property type="entry name" value="Amidase_2"/>
    <property type="match status" value="1"/>
</dbReference>
<feature type="domain" description="Peptidoglycan recognition protein family" evidence="3">
    <location>
        <begin position="189"/>
        <end position="337"/>
    </location>
</feature>
<dbReference type="Pfam" id="PF08310">
    <property type="entry name" value="LGFP"/>
    <property type="match status" value="4"/>
</dbReference>
<sequence>MTRGGLRRPPFFTAGLVAVAGALLATSVAANVTKDAPRTVEAGPIRAAALPNSAPVKPRAETIPLATAQRPDGAGPEVREAVPRNEFSMVGFTWPGKQPDSLEVRTRSAQGAWSPWRSVGAIDSGPDGRAAPKLSEPVWVGPATRLQARALRGGRPAVTELSAVTIDPGRSANDARIGLKAFSGVPTMPTVITRAQWGADESLMTWDPEYATTVKAVPIHHTANSNDYTCDQSASIVRGIYYYHAVTNGWGDIGYNALVDKCGNIFEGRFGGLNLPIIGAHTAGFNRYTFGISMIGDYNVVAPSPQTLDAVTQMAAWKLSNSYDDAAGTVTLTSAGGNTSKYAVGTAVTLPTIFGHRDTNNTECPGSYGYAALDQIRNQAVQLAGDWRTGDIYQKWQSLGGEAAMGPAYSVETDWPGGGRATDFGSGASTIAWRGDLGAHAIGGAIHADFVQNGGQPALGYPTTDELGTPDGVGRYNHFTKPASIYWTPDTGAHAIYGAIRDRWAALGWETGRLGYPTTDESGTPDGIGRYNHFTKNASIYWTPDTGAHAIYGAIRDRWAALGWETGPLGYPTTDESGTPDGIGRYNHFTKNASIYWTPDTGAHGVYGAIRARWASLGWETSWLGYPTSDEYDVTGGRRSDFQGGYITWDASTGVATAYGY</sequence>
<evidence type="ECO:0000256" key="1">
    <source>
        <dbReference type="ARBA" id="ARBA00007553"/>
    </source>
</evidence>
<dbReference type="InterPro" id="IPR006619">
    <property type="entry name" value="PGRP_domain_met/bac"/>
</dbReference>
<dbReference type="AlphaFoldDB" id="A0A4D4JFU0"/>
<organism evidence="4 5">
    <name type="scientific">Gandjariella thermophila</name>
    <dbReference type="NCBI Taxonomy" id="1931992"/>
    <lineage>
        <taxon>Bacteria</taxon>
        <taxon>Bacillati</taxon>
        <taxon>Actinomycetota</taxon>
        <taxon>Actinomycetes</taxon>
        <taxon>Pseudonocardiales</taxon>
        <taxon>Pseudonocardiaceae</taxon>
        <taxon>Gandjariella</taxon>
    </lineage>
</organism>
<comment type="similarity">
    <text evidence="1">Belongs to the N-acetylmuramoyl-L-alanine amidase 2 family.</text>
</comment>
<gene>
    <name evidence="4" type="ORF">GTS_48990</name>
</gene>
<keyword evidence="2" id="KW-0732">Signal</keyword>
<dbReference type="EMBL" id="BJFL01000037">
    <property type="protein sequence ID" value="GDY33266.1"/>
    <property type="molecule type" value="Genomic_DNA"/>
</dbReference>
<dbReference type="PANTHER" id="PTHR11022">
    <property type="entry name" value="PEPTIDOGLYCAN RECOGNITION PROTEIN"/>
    <property type="match status" value="1"/>
</dbReference>
<protein>
    <recommendedName>
        <fullName evidence="3">Peptidoglycan recognition protein family domain-containing protein</fullName>
    </recommendedName>
</protein>
<dbReference type="GO" id="GO:0008745">
    <property type="term" value="F:N-acetylmuramoyl-L-alanine amidase activity"/>
    <property type="evidence" value="ECO:0007669"/>
    <property type="project" value="InterPro"/>
</dbReference>
<dbReference type="CDD" id="cd06583">
    <property type="entry name" value="PGRP"/>
    <property type="match status" value="1"/>
</dbReference>
<evidence type="ECO:0000313" key="4">
    <source>
        <dbReference type="EMBL" id="GDY33266.1"/>
    </source>
</evidence>
<dbReference type="OrthoDB" id="514320at2"/>
<name>A0A4D4JFU0_9PSEU</name>
<reference evidence="5" key="1">
    <citation type="submission" date="2019-04" db="EMBL/GenBank/DDBJ databases">
        <title>Draft genome sequence of Pseudonocardiaceae bacterium SL3-2-4.</title>
        <authorList>
            <person name="Ningsih F."/>
            <person name="Yokota A."/>
            <person name="Sakai Y."/>
            <person name="Nanatani K."/>
            <person name="Yabe S."/>
            <person name="Oetari A."/>
            <person name="Sjamsuridzal W."/>
        </authorList>
    </citation>
    <scope>NUCLEOTIDE SEQUENCE [LARGE SCALE GENOMIC DNA]</scope>
    <source>
        <strain evidence="5">SL3-2-4</strain>
    </source>
</reference>
<dbReference type="InterPro" id="IPR015510">
    <property type="entry name" value="PGRP"/>
</dbReference>
<accession>A0A4D4JFU0</accession>
<proteinExistence type="inferred from homology"/>
<evidence type="ECO:0000259" key="3">
    <source>
        <dbReference type="SMART" id="SM00701"/>
    </source>
</evidence>
<feature type="signal peptide" evidence="2">
    <location>
        <begin position="1"/>
        <end position="30"/>
    </location>
</feature>
<dbReference type="Gene3D" id="3.40.80.10">
    <property type="entry name" value="Peptidoglycan recognition protein-like"/>
    <property type="match status" value="1"/>
</dbReference>
<evidence type="ECO:0000313" key="5">
    <source>
        <dbReference type="Proteomes" id="UP000298860"/>
    </source>
</evidence>
<dbReference type="SUPFAM" id="SSF55846">
    <property type="entry name" value="N-acetylmuramoyl-L-alanine amidase-like"/>
    <property type="match status" value="1"/>
</dbReference>
<feature type="chain" id="PRO_5038384487" description="Peptidoglycan recognition protein family domain-containing protein" evidence="2">
    <location>
        <begin position="31"/>
        <end position="661"/>
    </location>
</feature>
<dbReference type="RefSeq" id="WP_137816223.1">
    <property type="nucleotide sequence ID" value="NZ_BJFL01000037.1"/>
</dbReference>
<dbReference type="GO" id="GO:0008270">
    <property type="term" value="F:zinc ion binding"/>
    <property type="evidence" value="ECO:0007669"/>
    <property type="project" value="InterPro"/>
</dbReference>
<evidence type="ECO:0000256" key="2">
    <source>
        <dbReference type="SAM" id="SignalP"/>
    </source>
</evidence>
<dbReference type="InterPro" id="IPR036505">
    <property type="entry name" value="Amidase/PGRP_sf"/>
</dbReference>
<comment type="caution">
    <text evidence="4">The sequence shown here is derived from an EMBL/GenBank/DDBJ whole genome shotgun (WGS) entry which is preliminary data.</text>
</comment>
<dbReference type="GO" id="GO:0009253">
    <property type="term" value="P:peptidoglycan catabolic process"/>
    <property type="evidence" value="ECO:0007669"/>
    <property type="project" value="InterPro"/>
</dbReference>
<dbReference type="InterPro" id="IPR002502">
    <property type="entry name" value="Amidase_domain"/>
</dbReference>
<keyword evidence="5" id="KW-1185">Reference proteome</keyword>
<dbReference type="Proteomes" id="UP000298860">
    <property type="component" value="Unassembled WGS sequence"/>
</dbReference>